<evidence type="ECO:0000259" key="13">
    <source>
        <dbReference type="SMART" id="SM00840"/>
    </source>
</evidence>
<comment type="caution">
    <text evidence="14">The sequence shown here is derived from an EMBL/GenBank/DDBJ whole genome shotgun (WGS) entry which is preliminary data.</text>
</comment>
<keyword evidence="6 12" id="KW-0479">Metal-binding</keyword>
<dbReference type="Gene3D" id="3.40.50.620">
    <property type="entry name" value="HUPs"/>
    <property type="match status" value="1"/>
</dbReference>
<evidence type="ECO:0000256" key="1">
    <source>
        <dbReference type="ARBA" id="ARBA00004496"/>
    </source>
</evidence>
<dbReference type="CDD" id="cd07963">
    <property type="entry name" value="Anticodon_Ia_Cys"/>
    <property type="match status" value="1"/>
</dbReference>
<evidence type="ECO:0000256" key="7">
    <source>
        <dbReference type="ARBA" id="ARBA00022741"/>
    </source>
</evidence>
<feature type="short sequence motif" description="'KMSKS' region" evidence="12">
    <location>
        <begin position="266"/>
        <end position="270"/>
    </location>
</feature>
<keyword evidence="11 12" id="KW-0030">Aminoacyl-tRNA synthetase</keyword>
<dbReference type="SUPFAM" id="SSF52374">
    <property type="entry name" value="Nucleotidylyl transferase"/>
    <property type="match status" value="1"/>
</dbReference>
<dbReference type="CDD" id="cd00672">
    <property type="entry name" value="CysRS_core"/>
    <property type="match status" value="1"/>
</dbReference>
<dbReference type="AlphaFoldDB" id="W6M8S7"/>
<keyword evidence="10 12" id="KW-0648">Protein biosynthesis</keyword>
<comment type="cofactor">
    <cofactor evidence="12">
        <name>Zn(2+)</name>
        <dbReference type="ChEBI" id="CHEBI:29105"/>
    </cofactor>
    <text evidence="12">Binds 1 zinc ion per subunit.</text>
</comment>
<accession>W6M8S7</accession>
<reference evidence="14" key="1">
    <citation type="submission" date="2013-07" db="EMBL/GenBank/DDBJ databases">
        <authorList>
            <person name="McIlroy S."/>
        </authorList>
    </citation>
    <scope>NUCLEOTIDE SEQUENCE [LARGE SCALE GENOMIC DNA]</scope>
    <source>
        <strain evidence="14">Run_A_D11</strain>
    </source>
</reference>
<evidence type="ECO:0000256" key="8">
    <source>
        <dbReference type="ARBA" id="ARBA00022833"/>
    </source>
</evidence>
<gene>
    <name evidence="12 14" type="primary">cysS</name>
    <name evidence="14" type="ORF">BN873_770015</name>
</gene>
<dbReference type="EC" id="6.1.1.16" evidence="12"/>
<keyword evidence="9 12" id="KW-0067">ATP-binding</keyword>
<feature type="domain" description="Cysteinyl-tRNA synthetase class Ia DALR" evidence="13">
    <location>
        <begin position="340"/>
        <end position="401"/>
    </location>
</feature>
<keyword evidence="7 12" id="KW-0547">Nucleotide-binding</keyword>
<dbReference type="Pfam" id="PF09190">
    <property type="entry name" value="DALR_2"/>
    <property type="match status" value="1"/>
</dbReference>
<sequence>MLQIFNSLSRQKEAFQPIVPGQVRMYVCGMTVYDYCHIGHARVMVVFDVVVRWLKASGFAVTYVRNITDIDDKIIRRAQENGEHFNDLTARFIQAMHEDLAALSILPPTHEPRATAAMADIIAMIQVLIEKGFAYAGTSGDVYYAVSRFARYGTLANKRLEDLRAGARIEVEEAKNDPLDFVLWKAAKPGEPGWDSPWGQGRPGWHIECSAMSTRCLGEHFDIHGGGMDLKFPHHENEIAQSEAASGHRYVNVWMHNGFVQVNEEKMSKSLGNFFTVREVLRRYQPEVVRLFILSSHYRGPLNYADENFNHAKASLNRLYTALRGLPVVDSSVEDAWFSRFRAAMDDDFNTPEALAVLFDLAREINRLRSEDEGNAARLGANLRYLGGLLGLLQCDPELFLKGSPTPQNNQHVTGNLAGILDDVAGVTETTGLAETAIDRLLAQRSAARKSKDWVEADKIRDQLQVAGIVLEDTPNGTIWRRG</sequence>
<dbReference type="InterPro" id="IPR015273">
    <property type="entry name" value="Cys-tRNA-synt_Ia_DALR"/>
</dbReference>
<evidence type="ECO:0000313" key="15">
    <source>
        <dbReference type="Proteomes" id="UP000035760"/>
    </source>
</evidence>
<dbReference type="InterPro" id="IPR009080">
    <property type="entry name" value="tRNAsynth_Ia_anticodon-bd"/>
</dbReference>
<dbReference type="GO" id="GO:0006423">
    <property type="term" value="P:cysteinyl-tRNA aminoacylation"/>
    <property type="evidence" value="ECO:0007669"/>
    <property type="project" value="UniProtKB-UniRule"/>
</dbReference>
<name>W6M8S7_9GAMM</name>
<feature type="binding site" evidence="12">
    <location>
        <position position="269"/>
    </location>
    <ligand>
        <name>ATP</name>
        <dbReference type="ChEBI" id="CHEBI:30616"/>
    </ligand>
</feature>
<keyword evidence="4 12" id="KW-0963">Cytoplasm</keyword>
<dbReference type="InterPro" id="IPR024909">
    <property type="entry name" value="Cys-tRNA/MSH_ligase"/>
</dbReference>
<evidence type="ECO:0000313" key="14">
    <source>
        <dbReference type="EMBL" id="CDI03982.1"/>
    </source>
</evidence>
<evidence type="ECO:0000256" key="10">
    <source>
        <dbReference type="ARBA" id="ARBA00022917"/>
    </source>
</evidence>
<dbReference type="HAMAP" id="MF_00041">
    <property type="entry name" value="Cys_tRNA_synth"/>
    <property type="match status" value="1"/>
</dbReference>
<dbReference type="SUPFAM" id="SSF47323">
    <property type="entry name" value="Anticodon-binding domain of a subclass of class I aminoacyl-tRNA synthetases"/>
    <property type="match status" value="1"/>
</dbReference>
<feature type="binding site" evidence="12">
    <location>
        <position position="234"/>
    </location>
    <ligand>
        <name>Zn(2+)</name>
        <dbReference type="ChEBI" id="CHEBI:29105"/>
    </ligand>
</feature>
<organism evidence="14 15">
    <name type="scientific">Candidatus Competibacter denitrificans Run_A_D11</name>
    <dbReference type="NCBI Taxonomy" id="1400863"/>
    <lineage>
        <taxon>Bacteria</taxon>
        <taxon>Pseudomonadati</taxon>
        <taxon>Pseudomonadota</taxon>
        <taxon>Gammaproteobacteria</taxon>
        <taxon>Candidatus Competibacteraceae</taxon>
        <taxon>Candidatus Competibacter</taxon>
    </lineage>
</organism>
<dbReference type="STRING" id="1400863.BN873_770015"/>
<keyword evidence="5 12" id="KW-0436">Ligase</keyword>
<dbReference type="GO" id="GO:0005524">
    <property type="term" value="F:ATP binding"/>
    <property type="evidence" value="ECO:0007669"/>
    <property type="project" value="UniProtKB-UniRule"/>
</dbReference>
<dbReference type="GO" id="GO:0008270">
    <property type="term" value="F:zinc ion binding"/>
    <property type="evidence" value="ECO:0007669"/>
    <property type="project" value="UniProtKB-UniRule"/>
</dbReference>
<keyword evidence="8 12" id="KW-0862">Zinc</keyword>
<dbReference type="EMBL" id="CBTJ020000088">
    <property type="protein sequence ID" value="CDI03982.1"/>
    <property type="molecule type" value="Genomic_DNA"/>
</dbReference>
<dbReference type="Proteomes" id="UP000035760">
    <property type="component" value="Unassembled WGS sequence"/>
</dbReference>
<comment type="similarity">
    <text evidence="2 12">Belongs to the class-I aminoacyl-tRNA synthetase family.</text>
</comment>
<dbReference type="InterPro" id="IPR014729">
    <property type="entry name" value="Rossmann-like_a/b/a_fold"/>
</dbReference>
<proteinExistence type="inferred from homology"/>
<dbReference type="PANTHER" id="PTHR10890">
    <property type="entry name" value="CYSTEINYL-TRNA SYNTHETASE"/>
    <property type="match status" value="1"/>
</dbReference>
<evidence type="ECO:0000256" key="3">
    <source>
        <dbReference type="ARBA" id="ARBA00011245"/>
    </source>
</evidence>
<comment type="subcellular location">
    <subcellularLocation>
        <location evidence="1 12">Cytoplasm</location>
    </subcellularLocation>
</comment>
<comment type="catalytic activity">
    <reaction evidence="12">
        <text>tRNA(Cys) + L-cysteine + ATP = L-cysteinyl-tRNA(Cys) + AMP + diphosphate</text>
        <dbReference type="Rhea" id="RHEA:17773"/>
        <dbReference type="Rhea" id="RHEA-COMP:9661"/>
        <dbReference type="Rhea" id="RHEA-COMP:9679"/>
        <dbReference type="ChEBI" id="CHEBI:30616"/>
        <dbReference type="ChEBI" id="CHEBI:33019"/>
        <dbReference type="ChEBI" id="CHEBI:35235"/>
        <dbReference type="ChEBI" id="CHEBI:78442"/>
        <dbReference type="ChEBI" id="CHEBI:78517"/>
        <dbReference type="ChEBI" id="CHEBI:456215"/>
        <dbReference type="EC" id="6.1.1.16"/>
    </reaction>
</comment>
<feature type="short sequence motif" description="'HIGH' region" evidence="12">
    <location>
        <begin position="30"/>
        <end position="40"/>
    </location>
</feature>
<dbReference type="PANTHER" id="PTHR10890:SF3">
    <property type="entry name" value="CYSTEINE--TRNA LIGASE, CYTOPLASMIC"/>
    <property type="match status" value="1"/>
</dbReference>
<feature type="binding site" evidence="12">
    <location>
        <position position="238"/>
    </location>
    <ligand>
        <name>Zn(2+)</name>
        <dbReference type="ChEBI" id="CHEBI:29105"/>
    </ligand>
</feature>
<evidence type="ECO:0000256" key="9">
    <source>
        <dbReference type="ARBA" id="ARBA00022840"/>
    </source>
</evidence>
<protein>
    <recommendedName>
        <fullName evidence="12">Cysteine--tRNA ligase</fullName>
        <ecNumber evidence="12">6.1.1.16</ecNumber>
    </recommendedName>
    <alternativeName>
        <fullName evidence="12">Cysteinyl-tRNA synthetase</fullName>
        <shortName evidence="12">CysRS</shortName>
    </alternativeName>
</protein>
<dbReference type="OrthoDB" id="9815130at2"/>
<dbReference type="Gene3D" id="1.20.120.1910">
    <property type="entry name" value="Cysteine-tRNA ligase, C-terminal anti-codon recognition domain"/>
    <property type="match status" value="1"/>
</dbReference>
<evidence type="ECO:0000256" key="2">
    <source>
        <dbReference type="ARBA" id="ARBA00005594"/>
    </source>
</evidence>
<dbReference type="PRINTS" id="PR00983">
    <property type="entry name" value="TRNASYNTHCYS"/>
</dbReference>
<dbReference type="InterPro" id="IPR056411">
    <property type="entry name" value="CysS_C"/>
</dbReference>
<dbReference type="GO" id="GO:0004817">
    <property type="term" value="F:cysteine-tRNA ligase activity"/>
    <property type="evidence" value="ECO:0007669"/>
    <property type="project" value="UniProtKB-UniRule"/>
</dbReference>
<dbReference type="InterPro" id="IPR032678">
    <property type="entry name" value="tRNA-synt_1_cat_dom"/>
</dbReference>
<dbReference type="GO" id="GO:0005829">
    <property type="term" value="C:cytosol"/>
    <property type="evidence" value="ECO:0007669"/>
    <property type="project" value="TreeGrafter"/>
</dbReference>
<keyword evidence="15" id="KW-1185">Reference proteome</keyword>
<feature type="binding site" evidence="12">
    <location>
        <position position="28"/>
    </location>
    <ligand>
        <name>Zn(2+)</name>
        <dbReference type="ChEBI" id="CHEBI:29105"/>
    </ligand>
</feature>
<evidence type="ECO:0000256" key="6">
    <source>
        <dbReference type="ARBA" id="ARBA00022723"/>
    </source>
</evidence>
<dbReference type="RefSeq" id="WP_048675483.1">
    <property type="nucleotide sequence ID" value="NZ_CBTJ020000088.1"/>
</dbReference>
<comment type="subunit">
    <text evidence="3 12">Monomer.</text>
</comment>
<dbReference type="NCBIfam" id="TIGR00435">
    <property type="entry name" value="cysS"/>
    <property type="match status" value="1"/>
</dbReference>
<dbReference type="FunFam" id="3.40.50.620:FF:000009">
    <property type="entry name" value="Cysteine--tRNA ligase"/>
    <property type="match status" value="1"/>
</dbReference>
<dbReference type="Pfam" id="PF23493">
    <property type="entry name" value="CysS_C"/>
    <property type="match status" value="1"/>
</dbReference>
<evidence type="ECO:0000256" key="5">
    <source>
        <dbReference type="ARBA" id="ARBA00022598"/>
    </source>
</evidence>
<dbReference type="Pfam" id="PF01406">
    <property type="entry name" value="tRNA-synt_1e"/>
    <property type="match status" value="1"/>
</dbReference>
<dbReference type="SMART" id="SM00840">
    <property type="entry name" value="DALR_2"/>
    <property type="match status" value="1"/>
</dbReference>
<dbReference type="InterPro" id="IPR015803">
    <property type="entry name" value="Cys-tRNA-ligase"/>
</dbReference>
<evidence type="ECO:0000256" key="12">
    <source>
        <dbReference type="HAMAP-Rule" id="MF_00041"/>
    </source>
</evidence>
<evidence type="ECO:0000256" key="11">
    <source>
        <dbReference type="ARBA" id="ARBA00023146"/>
    </source>
</evidence>
<feature type="binding site" evidence="12">
    <location>
        <position position="209"/>
    </location>
    <ligand>
        <name>Zn(2+)</name>
        <dbReference type="ChEBI" id="CHEBI:29105"/>
    </ligand>
</feature>
<evidence type="ECO:0000256" key="4">
    <source>
        <dbReference type="ARBA" id="ARBA00022490"/>
    </source>
</evidence>
<reference evidence="14" key="2">
    <citation type="submission" date="2014-03" db="EMBL/GenBank/DDBJ databases">
        <title>Candidatus Competibacter-lineage genomes retrieved from metagenomes reveal functional metabolic diversity.</title>
        <authorList>
            <person name="McIlroy S.J."/>
            <person name="Albertsen M."/>
            <person name="Andresen E.K."/>
            <person name="Saunders A.M."/>
            <person name="Kristiansen R."/>
            <person name="Stokholm-Bjerregaard M."/>
            <person name="Nielsen K.L."/>
            <person name="Nielsen P.H."/>
        </authorList>
    </citation>
    <scope>NUCLEOTIDE SEQUENCE</scope>
    <source>
        <strain evidence="14">Run_A_D11</strain>
    </source>
</reference>